<keyword evidence="2" id="KW-1133">Transmembrane helix</keyword>
<feature type="compositionally biased region" description="Basic and acidic residues" evidence="1">
    <location>
        <begin position="215"/>
        <end position="226"/>
    </location>
</feature>
<dbReference type="EMBL" id="QJNS01000323">
    <property type="protein sequence ID" value="RYO79579.1"/>
    <property type="molecule type" value="Genomic_DNA"/>
</dbReference>
<organism evidence="3 4">
    <name type="scientific">Monosporascus cannonballus</name>
    <dbReference type="NCBI Taxonomy" id="155416"/>
    <lineage>
        <taxon>Eukaryota</taxon>
        <taxon>Fungi</taxon>
        <taxon>Dikarya</taxon>
        <taxon>Ascomycota</taxon>
        <taxon>Pezizomycotina</taxon>
        <taxon>Sordariomycetes</taxon>
        <taxon>Xylariomycetidae</taxon>
        <taxon>Xylariales</taxon>
        <taxon>Xylariales incertae sedis</taxon>
        <taxon>Monosporascus</taxon>
    </lineage>
</organism>
<evidence type="ECO:0000256" key="2">
    <source>
        <dbReference type="SAM" id="Phobius"/>
    </source>
</evidence>
<protein>
    <submittedName>
        <fullName evidence="3">Uncharacterized protein</fullName>
    </submittedName>
</protein>
<evidence type="ECO:0000313" key="3">
    <source>
        <dbReference type="EMBL" id="RYO79579.1"/>
    </source>
</evidence>
<keyword evidence="4" id="KW-1185">Reference proteome</keyword>
<feature type="compositionally biased region" description="Basic and acidic residues" evidence="1">
    <location>
        <begin position="122"/>
        <end position="133"/>
    </location>
</feature>
<comment type="caution">
    <text evidence="3">The sequence shown here is derived from an EMBL/GenBank/DDBJ whole genome shotgun (WGS) entry which is preliminary data.</text>
</comment>
<feature type="transmembrane region" description="Helical" evidence="2">
    <location>
        <begin position="20"/>
        <end position="45"/>
    </location>
</feature>
<sequence>MASSSIFIPRDNSVSTSVTQLWATVGVILAAIVGSSIILYLILLYKRTRRAAKTLLPYDVKRPRQWLRRQKSVQEILEDVELERITQIRKSTATRASYKSSRSSQTPTMSSTVSSDSAYCQEHTETLRDDSKDFEARLQGSAPTSIRDLEAQGHPAFSSRLSRLDSSGVMDHWAWLAGAQTRDESIEIPARGRPQAVPQQDISDSPPRPPPPVRVVDKEARRERSRSPLLPPYERVD</sequence>
<keyword evidence="2" id="KW-0812">Transmembrane</keyword>
<evidence type="ECO:0000256" key="1">
    <source>
        <dbReference type="SAM" id="MobiDB-lite"/>
    </source>
</evidence>
<evidence type="ECO:0000313" key="4">
    <source>
        <dbReference type="Proteomes" id="UP000294003"/>
    </source>
</evidence>
<keyword evidence="2" id="KW-0472">Membrane</keyword>
<name>A0ABY0GXR5_9PEZI</name>
<proteinExistence type="predicted"/>
<dbReference type="Proteomes" id="UP000294003">
    <property type="component" value="Unassembled WGS sequence"/>
</dbReference>
<reference evidence="3 4" key="1">
    <citation type="submission" date="2018-06" db="EMBL/GenBank/DDBJ databases">
        <title>Complete Genomes of Monosporascus.</title>
        <authorList>
            <person name="Robinson A.J."/>
            <person name="Natvig D.O."/>
        </authorList>
    </citation>
    <scope>NUCLEOTIDE SEQUENCE [LARGE SCALE GENOMIC DNA]</scope>
    <source>
        <strain evidence="3 4">CBS 609.92</strain>
    </source>
</reference>
<feature type="region of interest" description="Disordered" evidence="1">
    <location>
        <begin position="189"/>
        <end position="237"/>
    </location>
</feature>
<feature type="region of interest" description="Disordered" evidence="1">
    <location>
        <begin position="93"/>
        <end position="133"/>
    </location>
</feature>
<accession>A0ABY0GXR5</accession>
<gene>
    <name evidence="3" type="ORF">DL762_008100</name>
</gene>
<feature type="compositionally biased region" description="Low complexity" evidence="1">
    <location>
        <begin position="100"/>
        <end position="112"/>
    </location>
</feature>